<dbReference type="Proteomes" id="UP000834106">
    <property type="component" value="Chromosome 10"/>
</dbReference>
<evidence type="ECO:0000313" key="2">
    <source>
        <dbReference type="Proteomes" id="UP000834106"/>
    </source>
</evidence>
<sequence>MYRHMTCPFCHSTVIPSGSDVPDKIYSVKNQAINNNNINRSLRNGNGSFEYIVNNGYNVSVESTTSRLEAPDCSIDKQNTIRVPDSEVLAREVSIGRNWMMDYIDGPALMSMSSHRMLFRNSSRFFSCTSRRNDYVSIIKDLEANRFDKEISNFFQWLSRV</sequence>
<reference evidence="1" key="1">
    <citation type="submission" date="2023-05" db="EMBL/GenBank/DDBJ databases">
        <authorList>
            <person name="Huff M."/>
        </authorList>
    </citation>
    <scope>NUCLEOTIDE SEQUENCE</scope>
</reference>
<proteinExistence type="predicted"/>
<dbReference type="AlphaFoldDB" id="A0AAD2E0K6"/>
<organism evidence="1 2">
    <name type="scientific">Fraxinus pennsylvanica</name>
    <dbReference type="NCBI Taxonomy" id="56036"/>
    <lineage>
        <taxon>Eukaryota</taxon>
        <taxon>Viridiplantae</taxon>
        <taxon>Streptophyta</taxon>
        <taxon>Embryophyta</taxon>
        <taxon>Tracheophyta</taxon>
        <taxon>Spermatophyta</taxon>
        <taxon>Magnoliopsida</taxon>
        <taxon>eudicotyledons</taxon>
        <taxon>Gunneridae</taxon>
        <taxon>Pentapetalae</taxon>
        <taxon>asterids</taxon>
        <taxon>lamiids</taxon>
        <taxon>Lamiales</taxon>
        <taxon>Oleaceae</taxon>
        <taxon>Oleeae</taxon>
        <taxon>Fraxinus</taxon>
    </lineage>
</organism>
<gene>
    <name evidence="1" type="ORF">FPE_LOCUS17582</name>
</gene>
<accession>A0AAD2E0K6</accession>
<evidence type="ECO:0000313" key="1">
    <source>
        <dbReference type="EMBL" id="CAI9770381.1"/>
    </source>
</evidence>
<name>A0AAD2E0K6_9LAMI</name>
<protein>
    <submittedName>
        <fullName evidence="1">Uncharacterized protein</fullName>
    </submittedName>
</protein>
<keyword evidence="2" id="KW-1185">Reference proteome</keyword>
<dbReference type="EMBL" id="OU503045">
    <property type="protein sequence ID" value="CAI9770381.1"/>
    <property type="molecule type" value="Genomic_DNA"/>
</dbReference>